<evidence type="ECO:0000259" key="1">
    <source>
        <dbReference type="Pfam" id="PF13550"/>
    </source>
</evidence>
<reference evidence="3 4" key="1">
    <citation type="submission" date="2020-04" db="EMBL/GenBank/DDBJ databases">
        <title>Sphingobium sp. AR-3-1 isolated from Arctic soil.</title>
        <authorList>
            <person name="Dahal R.H."/>
            <person name="Chaudhary D.K."/>
        </authorList>
    </citation>
    <scope>NUCLEOTIDE SEQUENCE [LARGE SCALE GENOMIC DNA]</scope>
    <source>
        <strain evidence="3 4">AR-3-1</strain>
    </source>
</reference>
<dbReference type="InterPro" id="IPR032876">
    <property type="entry name" value="J_dom"/>
</dbReference>
<comment type="caution">
    <text evidence="3">The sequence shown here is derived from an EMBL/GenBank/DDBJ whole genome shotgun (WGS) entry which is preliminary data.</text>
</comment>
<dbReference type="Pfam" id="PF23666">
    <property type="entry name" value="Rcc01698_C"/>
    <property type="match status" value="1"/>
</dbReference>
<gene>
    <name evidence="3" type="ORF">HHL08_07075</name>
</gene>
<protein>
    <recommendedName>
        <fullName evidence="5">Tip attachment protein J domain-containing protein</fullName>
    </recommendedName>
</protein>
<proteinExistence type="predicted"/>
<evidence type="ECO:0000313" key="4">
    <source>
        <dbReference type="Proteomes" id="UP000519023"/>
    </source>
</evidence>
<feature type="domain" description="Tip attachment protein J" evidence="1">
    <location>
        <begin position="230"/>
        <end position="389"/>
    </location>
</feature>
<evidence type="ECO:0000259" key="2">
    <source>
        <dbReference type="Pfam" id="PF23666"/>
    </source>
</evidence>
<evidence type="ECO:0000313" key="3">
    <source>
        <dbReference type="EMBL" id="NML09913.1"/>
    </source>
</evidence>
<dbReference type="InterPro" id="IPR056490">
    <property type="entry name" value="Rcc01698_C"/>
</dbReference>
<feature type="domain" description="Rcc01698-like C-terminal" evidence="2">
    <location>
        <begin position="482"/>
        <end position="576"/>
    </location>
</feature>
<sequence>MATVVLTAVGTVLGGPIGAAIGAVIGNVIDNQVLFKPKGREGARLADLQLQTSSYGTQLPKLFGTMRVAGTVIWATDLKETKSKSGGGKGRPSVTSYAYSASFAVALSARAIGQVRRIWADGNLLRGAAGDFKTEVSAFRVHIGGEDQPVDPLIAAAEGVGLTLAHRGIAYVVFEDLALADYGNRIPSLTFEVEADAEPVPIGAMAAMLSAGRLEGDDLAAVDGFAASGADVRAAIAPLVEAHGLGLQSGAEGLRLTAVGAAEGAIGADGLARRVNGQAIDSVERSGAAADGVPVALSLRHYDAARDYQAGVQRVTRPGPGRQEMGIELPAVMAPDAARAIAADRLGAGWTGRATMTLRCDWRALSLNPGVVVTVADAPGLWRIEEREWEAMAVRLALRRVPGGGGVLPAGASSGVIVRQADAPHGVTTLMLADLPQIQDGAASVPLLVVAASGGEGWRSAALFVMGESGEAVPIGRSAPRAVMGTSDAALPGGSATLVDRRHDLLVTLLAADMDLGGADEAALAQGRNLCLVGRELVQFETAVRTGPASYRLGGLRRGLRGTEWAMAGHEAGEPFLLIEEERLVQPLAALGTVGEVGATLRLAAVGLGDVEPVDAAIAISGAALMPPSPVHLTARGLDGGQAFSWVRRSRAGWRWSNGGDVPLGEEAERYRIMVMDGASVVRSAESGAPGWTYSAAMIAADGTAGQPLVADVRQLGTMAQGRAARIDFTA</sequence>
<dbReference type="AlphaFoldDB" id="A0A7X9WUS6"/>
<dbReference type="RefSeq" id="WP_169571856.1">
    <property type="nucleotide sequence ID" value="NZ_JABBFV010000004.1"/>
</dbReference>
<accession>A0A7X9WUS6</accession>
<name>A0A7X9WUS6_9SPHN</name>
<dbReference type="EMBL" id="JABBFV010000004">
    <property type="protein sequence ID" value="NML09913.1"/>
    <property type="molecule type" value="Genomic_DNA"/>
</dbReference>
<organism evidence="3 4">
    <name type="scientific">Sphingobium psychrophilum</name>
    <dbReference type="NCBI Taxonomy" id="2728834"/>
    <lineage>
        <taxon>Bacteria</taxon>
        <taxon>Pseudomonadati</taxon>
        <taxon>Pseudomonadota</taxon>
        <taxon>Alphaproteobacteria</taxon>
        <taxon>Sphingomonadales</taxon>
        <taxon>Sphingomonadaceae</taxon>
        <taxon>Sphingobium</taxon>
    </lineage>
</organism>
<dbReference type="Pfam" id="PF13550">
    <property type="entry name" value="Phage-tail_3"/>
    <property type="match status" value="1"/>
</dbReference>
<keyword evidence="4" id="KW-1185">Reference proteome</keyword>
<dbReference type="Proteomes" id="UP000519023">
    <property type="component" value="Unassembled WGS sequence"/>
</dbReference>
<evidence type="ECO:0008006" key="5">
    <source>
        <dbReference type="Google" id="ProtNLM"/>
    </source>
</evidence>